<keyword evidence="2" id="KW-1185">Reference proteome</keyword>
<name>A0A6J8BIV3_MYTCO</name>
<evidence type="ECO:0000313" key="1">
    <source>
        <dbReference type="EMBL" id="CAC5383100.1"/>
    </source>
</evidence>
<evidence type="ECO:0000313" key="2">
    <source>
        <dbReference type="Proteomes" id="UP000507470"/>
    </source>
</evidence>
<reference evidence="1 2" key="1">
    <citation type="submission" date="2020-06" db="EMBL/GenBank/DDBJ databases">
        <authorList>
            <person name="Li R."/>
            <person name="Bekaert M."/>
        </authorList>
    </citation>
    <scope>NUCLEOTIDE SEQUENCE [LARGE SCALE GENOMIC DNA]</scope>
    <source>
        <strain evidence="2">wild</strain>
    </source>
</reference>
<dbReference type="Proteomes" id="UP000507470">
    <property type="component" value="Unassembled WGS sequence"/>
</dbReference>
<dbReference type="EMBL" id="CACVKT020003332">
    <property type="protein sequence ID" value="CAC5383100.1"/>
    <property type="molecule type" value="Genomic_DNA"/>
</dbReference>
<gene>
    <name evidence="1" type="ORF">MCOR_18874</name>
</gene>
<sequence>MIKANTNRYDPLCEKNHGYEIGKLMSNYHSLLLVLWITDGDVTNFQGLLEAMQKIVDPLWLVNRLADTIHNVQSQFHEVLRAKLSVSMFPGTTKTP</sequence>
<accession>A0A6J8BIV3</accession>
<protein>
    <submittedName>
        <fullName evidence="1">Uncharacterized protein</fullName>
    </submittedName>
</protein>
<organism evidence="1 2">
    <name type="scientific">Mytilus coruscus</name>
    <name type="common">Sea mussel</name>
    <dbReference type="NCBI Taxonomy" id="42192"/>
    <lineage>
        <taxon>Eukaryota</taxon>
        <taxon>Metazoa</taxon>
        <taxon>Spiralia</taxon>
        <taxon>Lophotrochozoa</taxon>
        <taxon>Mollusca</taxon>
        <taxon>Bivalvia</taxon>
        <taxon>Autobranchia</taxon>
        <taxon>Pteriomorphia</taxon>
        <taxon>Mytilida</taxon>
        <taxon>Mytiloidea</taxon>
        <taxon>Mytilidae</taxon>
        <taxon>Mytilinae</taxon>
        <taxon>Mytilus</taxon>
    </lineage>
</organism>
<dbReference type="AlphaFoldDB" id="A0A6J8BIV3"/>
<proteinExistence type="predicted"/>